<organism evidence="1 2">
    <name type="scientific">Paenibacillus contaminans</name>
    <dbReference type="NCBI Taxonomy" id="450362"/>
    <lineage>
        <taxon>Bacteria</taxon>
        <taxon>Bacillati</taxon>
        <taxon>Bacillota</taxon>
        <taxon>Bacilli</taxon>
        <taxon>Bacillales</taxon>
        <taxon>Paenibacillaceae</taxon>
        <taxon>Paenibacillus</taxon>
    </lineage>
</organism>
<protein>
    <submittedName>
        <fullName evidence="1">Uncharacterized protein</fullName>
    </submittedName>
</protein>
<evidence type="ECO:0000313" key="1">
    <source>
        <dbReference type="EMBL" id="RAV19771.1"/>
    </source>
</evidence>
<dbReference type="Proteomes" id="UP000250369">
    <property type="component" value="Unassembled WGS sequence"/>
</dbReference>
<proteinExistence type="predicted"/>
<name>A0A329MII7_9BACL</name>
<dbReference type="AlphaFoldDB" id="A0A329MII7"/>
<comment type="caution">
    <text evidence="1">The sequence shown here is derived from an EMBL/GenBank/DDBJ whole genome shotgun (WGS) entry which is preliminary data.</text>
</comment>
<accession>A0A329MII7</accession>
<evidence type="ECO:0000313" key="2">
    <source>
        <dbReference type="Proteomes" id="UP000250369"/>
    </source>
</evidence>
<dbReference type="EMBL" id="QMFB01000010">
    <property type="protein sequence ID" value="RAV19771.1"/>
    <property type="molecule type" value="Genomic_DNA"/>
</dbReference>
<reference evidence="1 2" key="1">
    <citation type="journal article" date="2009" name="Int. J. Syst. Evol. Microbiol.">
        <title>Paenibacillus contaminans sp. nov., isolated from a contaminated laboratory plate.</title>
        <authorList>
            <person name="Chou J.H."/>
            <person name="Lee J.H."/>
            <person name="Lin M.C."/>
            <person name="Chang P.S."/>
            <person name="Arun A.B."/>
            <person name="Young C.C."/>
            <person name="Chen W.M."/>
        </authorList>
    </citation>
    <scope>NUCLEOTIDE SEQUENCE [LARGE SCALE GENOMIC DNA]</scope>
    <source>
        <strain evidence="1 2">CKOBP-6</strain>
    </source>
</reference>
<gene>
    <name evidence="1" type="ORF">DQG23_17655</name>
</gene>
<keyword evidence="2" id="KW-1185">Reference proteome</keyword>
<sequence length="165" mass="18847">MAFMNKIGLMMNMPDGKQPGFYAQIVKELASKVQLFDRDKELLIVNDEAERDAAQSVLAHYKVEAEQMPLVLLPQNAELYDPFSDYGFESLGEHLYLYEKIVKLFRFDPHFGEDAEPAQALLQFDEHLIARYTDDDGVEYFAVDAQQLDLMEGIAKAYKCSIKPA</sequence>